<feature type="domain" description="Xylanolytic transcriptional activator regulatory" evidence="6">
    <location>
        <begin position="97"/>
        <end position="169"/>
    </location>
</feature>
<proteinExistence type="predicted"/>
<dbReference type="KEGG" id="ssck:SPSK_08944"/>
<dbReference type="OrthoDB" id="10261408at2759"/>
<dbReference type="SMART" id="SM00906">
    <property type="entry name" value="Fungal_trans"/>
    <property type="match status" value="1"/>
</dbReference>
<dbReference type="InterPro" id="IPR050815">
    <property type="entry name" value="TF_fung"/>
</dbReference>
<organism evidence="7 8">
    <name type="scientific">Sporothrix schenckii 1099-18</name>
    <dbReference type="NCBI Taxonomy" id="1397361"/>
    <lineage>
        <taxon>Eukaryota</taxon>
        <taxon>Fungi</taxon>
        <taxon>Dikarya</taxon>
        <taxon>Ascomycota</taxon>
        <taxon>Pezizomycotina</taxon>
        <taxon>Sordariomycetes</taxon>
        <taxon>Sordariomycetidae</taxon>
        <taxon>Ophiostomatales</taxon>
        <taxon>Ophiostomataceae</taxon>
        <taxon>Sporothrix</taxon>
    </lineage>
</organism>
<dbReference type="GeneID" id="27670805"/>
<dbReference type="GO" id="GO:0005634">
    <property type="term" value="C:nucleus"/>
    <property type="evidence" value="ECO:0007669"/>
    <property type="project" value="UniProtKB-SubCell"/>
</dbReference>
<comment type="caution">
    <text evidence="7">The sequence shown here is derived from an EMBL/GenBank/DDBJ whole genome shotgun (WGS) entry which is preliminary data.</text>
</comment>
<evidence type="ECO:0000256" key="1">
    <source>
        <dbReference type="ARBA" id="ARBA00004123"/>
    </source>
</evidence>
<keyword evidence="4" id="KW-0804">Transcription</keyword>
<dbReference type="GO" id="GO:0003677">
    <property type="term" value="F:DNA binding"/>
    <property type="evidence" value="ECO:0007669"/>
    <property type="project" value="InterPro"/>
</dbReference>
<keyword evidence="5" id="KW-0539">Nucleus</keyword>
<dbReference type="VEuPathDB" id="FungiDB:SPSK_08944"/>
<dbReference type="EMBL" id="AXCR01000007">
    <property type="protein sequence ID" value="KJR86054.1"/>
    <property type="molecule type" value="Genomic_DNA"/>
</dbReference>
<dbReference type="CDD" id="cd12148">
    <property type="entry name" value="fungal_TF_MHR"/>
    <property type="match status" value="1"/>
</dbReference>
<dbReference type="PANTHER" id="PTHR47338">
    <property type="entry name" value="ZN(II)2CYS6 TRANSCRIPTION FACTOR (EUROFUNG)-RELATED"/>
    <property type="match status" value="1"/>
</dbReference>
<dbReference type="RefSeq" id="XP_016588730.1">
    <property type="nucleotide sequence ID" value="XM_016735528.1"/>
</dbReference>
<dbReference type="PANTHER" id="PTHR47338:SF11">
    <property type="entry name" value="ZN(II)2CYS6 TRANSCRIPTION FACTOR (EUROFUNG)"/>
    <property type="match status" value="1"/>
</dbReference>
<dbReference type="GO" id="GO:0006351">
    <property type="term" value="P:DNA-templated transcription"/>
    <property type="evidence" value="ECO:0007669"/>
    <property type="project" value="InterPro"/>
</dbReference>
<reference evidence="7 8" key="2">
    <citation type="journal article" date="2015" name="Eukaryot. Cell">
        <title>Asexual propagation of a virulent clone complex in a human and feline outbreak of sporotrichosis.</title>
        <authorList>
            <person name="Teixeira Mde M."/>
            <person name="Rodrigues A.M."/>
            <person name="Tsui C.K."/>
            <person name="de Almeida L.G."/>
            <person name="Van Diepeningen A.D."/>
            <person name="van den Ende B.G."/>
            <person name="Fernandes G.F."/>
            <person name="Kano R."/>
            <person name="Hamelin R.C."/>
            <person name="Lopes-Bezerra L.M."/>
            <person name="Vasconcelos A.T."/>
            <person name="de Hoog S."/>
            <person name="de Camargo Z.P."/>
            <person name="Felipe M.S."/>
        </authorList>
    </citation>
    <scope>NUCLEOTIDE SEQUENCE [LARGE SCALE GENOMIC DNA]</scope>
    <source>
        <strain evidence="7 8">1099-18</strain>
    </source>
</reference>
<accession>A0A0F2MAF2</accession>
<keyword evidence="3" id="KW-0805">Transcription regulation</keyword>
<evidence type="ECO:0000256" key="3">
    <source>
        <dbReference type="ARBA" id="ARBA00023015"/>
    </source>
</evidence>
<evidence type="ECO:0000256" key="2">
    <source>
        <dbReference type="ARBA" id="ARBA00022723"/>
    </source>
</evidence>
<dbReference type="GO" id="GO:0000981">
    <property type="term" value="F:DNA-binding transcription factor activity, RNA polymerase II-specific"/>
    <property type="evidence" value="ECO:0007669"/>
    <property type="project" value="InterPro"/>
</dbReference>
<evidence type="ECO:0000256" key="5">
    <source>
        <dbReference type="ARBA" id="ARBA00023242"/>
    </source>
</evidence>
<evidence type="ECO:0000313" key="8">
    <source>
        <dbReference type="Proteomes" id="UP000033710"/>
    </source>
</evidence>
<dbReference type="Proteomes" id="UP000033710">
    <property type="component" value="Unassembled WGS sequence"/>
</dbReference>
<keyword evidence="2" id="KW-0479">Metal-binding</keyword>
<dbReference type="Pfam" id="PF04082">
    <property type="entry name" value="Fungal_trans"/>
    <property type="match status" value="1"/>
</dbReference>
<gene>
    <name evidence="7" type="ORF">SPSK_08944</name>
</gene>
<dbReference type="GO" id="GO:0008270">
    <property type="term" value="F:zinc ion binding"/>
    <property type="evidence" value="ECO:0007669"/>
    <property type="project" value="InterPro"/>
</dbReference>
<evidence type="ECO:0000259" key="6">
    <source>
        <dbReference type="SMART" id="SM00906"/>
    </source>
</evidence>
<sequence length="592" mass="66505">MDKCESDGWLKRSANHRALVHAITALSAPYLSDSDMEHVDAGHGNRDFMSSTLLLRHSLAKARTMSCQTSDQPQVITIQMNLCLSLRELLVASSMRAWLYCGLAIRQAQALRMRMEYNQRHDLQQQEIRRRTFWACIIMDRLVALCTFRTQTIDPGLVTIHLPASDVAFAFGHHSYGPRLDELGASPGYKTSSGSLIALPDGQPLNLRSYWIKTTVLWGYILSDYVDYGRRNFTLPPLEGPYGDHSRAIQNWCATLPVEMRWSEANLRAHRSLGQAALFAEMHILLAHARFLVQHEYLPQIHEPATATHHRPSADIPLVPGYDRAGIAFTHVDDLVIQVCVDGAFEVVDLMRVVQANNVQCTIGMGVALVTACSVLLWVVDCSRQATRGVPFDHIDHTRAEQSISYLLSVLDSGFPRHWRLSKTWASSIRLLNRFYQAHYHSVTQSETAVESSGDIDTDIAADRREDDGGEQRSTMLQIGDGLPDISMIPDGLYYKARLITGLSMEMPDLLYRKFLRQQMQPPRETRTETAATSEDAATVAETITEMPSTDDSTADFWPLDLDVMLEVDFAFLTSLDVDNDPATWTTIHGEN</sequence>
<evidence type="ECO:0000256" key="4">
    <source>
        <dbReference type="ARBA" id="ARBA00023163"/>
    </source>
</evidence>
<dbReference type="InterPro" id="IPR007219">
    <property type="entry name" value="XnlR_reg_dom"/>
</dbReference>
<name>A0A0F2MAF2_SPOSC</name>
<dbReference type="AlphaFoldDB" id="A0A0F2MAF2"/>
<evidence type="ECO:0000313" key="7">
    <source>
        <dbReference type="EMBL" id="KJR86054.1"/>
    </source>
</evidence>
<comment type="subcellular location">
    <subcellularLocation>
        <location evidence="1">Nucleus</location>
    </subcellularLocation>
</comment>
<reference evidence="7 8" key="1">
    <citation type="journal article" date="2014" name="BMC Genomics">
        <title>Comparative genomics of the major fungal agents of human and animal Sporotrichosis: Sporothrix schenckii and Sporothrix brasiliensis.</title>
        <authorList>
            <person name="Teixeira M.M."/>
            <person name="de Almeida L.G."/>
            <person name="Kubitschek-Barreira P."/>
            <person name="Alves F.L."/>
            <person name="Kioshima E.S."/>
            <person name="Abadio A.K."/>
            <person name="Fernandes L."/>
            <person name="Derengowski L.S."/>
            <person name="Ferreira K.S."/>
            <person name="Souza R.C."/>
            <person name="Ruiz J.C."/>
            <person name="de Andrade N.C."/>
            <person name="Paes H.C."/>
            <person name="Nicola A.M."/>
            <person name="Albuquerque P."/>
            <person name="Gerber A.L."/>
            <person name="Martins V.P."/>
            <person name="Peconick L.D."/>
            <person name="Neto A.V."/>
            <person name="Chaucanez C.B."/>
            <person name="Silva P.A."/>
            <person name="Cunha O.L."/>
            <person name="de Oliveira F.F."/>
            <person name="dos Santos T.C."/>
            <person name="Barros A.L."/>
            <person name="Soares M.A."/>
            <person name="de Oliveira L.M."/>
            <person name="Marini M.M."/>
            <person name="Villalobos-Duno H."/>
            <person name="Cunha M.M."/>
            <person name="de Hoog S."/>
            <person name="da Silveira J.F."/>
            <person name="Henrissat B."/>
            <person name="Nino-Vega G.A."/>
            <person name="Cisalpino P.S."/>
            <person name="Mora-Montes H.M."/>
            <person name="Almeida S.R."/>
            <person name="Stajich J.E."/>
            <person name="Lopes-Bezerra L.M."/>
            <person name="Vasconcelos A.T."/>
            <person name="Felipe M.S."/>
        </authorList>
    </citation>
    <scope>NUCLEOTIDE SEQUENCE [LARGE SCALE GENOMIC DNA]</scope>
    <source>
        <strain evidence="7 8">1099-18</strain>
    </source>
</reference>
<protein>
    <submittedName>
        <fullName evidence="7">Zinc finger transcription factor 1</fullName>
    </submittedName>
</protein>